<feature type="transmembrane region" description="Helical" evidence="1">
    <location>
        <begin position="40"/>
        <end position="62"/>
    </location>
</feature>
<evidence type="ECO:0000313" key="2">
    <source>
        <dbReference type="EMBL" id="NNJ27692.1"/>
    </source>
</evidence>
<dbReference type="Proteomes" id="UP000609651">
    <property type="component" value="Unassembled WGS sequence"/>
</dbReference>
<reference evidence="2 3" key="1">
    <citation type="journal article" date="2020" name="Syst. Appl. Microbiol.">
        <title>Alienimonas chondri sp. nov., a novel planctomycete isolated from the biofilm of the red alga Chondrus crispus.</title>
        <authorList>
            <person name="Vitorino I."/>
            <person name="Albuquerque L."/>
            <person name="Wiegand S."/>
            <person name="Kallscheuer N."/>
            <person name="da Costa M.S."/>
            <person name="Lobo-da-Cunha A."/>
            <person name="Jogler C."/>
            <person name="Lage O.M."/>
        </authorList>
    </citation>
    <scope>NUCLEOTIDE SEQUENCE [LARGE SCALE GENOMIC DNA]</scope>
    <source>
        <strain evidence="2 3">LzC2</strain>
    </source>
</reference>
<name>A0ABX1VKS8_9PLAN</name>
<comment type="caution">
    <text evidence="2">The sequence shown here is derived from an EMBL/GenBank/DDBJ whole genome shotgun (WGS) entry which is preliminary data.</text>
</comment>
<evidence type="ECO:0000313" key="3">
    <source>
        <dbReference type="Proteomes" id="UP000609651"/>
    </source>
</evidence>
<protein>
    <submittedName>
        <fullName evidence="2">Uncharacterized protein</fullName>
    </submittedName>
</protein>
<keyword evidence="3" id="KW-1185">Reference proteome</keyword>
<feature type="transmembrane region" description="Helical" evidence="1">
    <location>
        <begin position="83"/>
        <end position="110"/>
    </location>
</feature>
<keyword evidence="1" id="KW-0812">Transmembrane</keyword>
<keyword evidence="1" id="KW-1133">Transmembrane helix</keyword>
<accession>A0ABX1VKS8</accession>
<keyword evidence="1" id="KW-0472">Membrane</keyword>
<gene>
    <name evidence="2" type="ORF">LzC2_38000</name>
</gene>
<sequence length="148" mass="15531">MSHAFDWLLLSLHAFVTVVAAVELWRVRWDTPRAGGPTRYGVTLLLAGLLVSDAVALPAGLMRPGPVQYNVDAVGRAAFDLRMWGFDLLLLAIPLTALGTLSAGVVVAVGHCRGGAGGGESLVAWIFGAGLLFAHLVLWAKFGAIPMA</sequence>
<proteinExistence type="predicted"/>
<organism evidence="2 3">
    <name type="scientific">Alienimonas chondri</name>
    <dbReference type="NCBI Taxonomy" id="2681879"/>
    <lineage>
        <taxon>Bacteria</taxon>
        <taxon>Pseudomonadati</taxon>
        <taxon>Planctomycetota</taxon>
        <taxon>Planctomycetia</taxon>
        <taxon>Planctomycetales</taxon>
        <taxon>Planctomycetaceae</taxon>
        <taxon>Alienimonas</taxon>
    </lineage>
</organism>
<evidence type="ECO:0000256" key="1">
    <source>
        <dbReference type="SAM" id="Phobius"/>
    </source>
</evidence>
<dbReference type="RefSeq" id="WP_171189597.1">
    <property type="nucleotide sequence ID" value="NZ_WTPX01000185.1"/>
</dbReference>
<dbReference type="EMBL" id="WTPX01000185">
    <property type="protein sequence ID" value="NNJ27692.1"/>
    <property type="molecule type" value="Genomic_DNA"/>
</dbReference>
<feature type="transmembrane region" description="Helical" evidence="1">
    <location>
        <begin position="122"/>
        <end position="140"/>
    </location>
</feature>